<evidence type="ECO:0000313" key="1">
    <source>
        <dbReference type="EMBL" id="ANC50666.1"/>
    </source>
</evidence>
<organism evidence="1 2">
    <name type="scientific">Aurantiacibacter atlanticus</name>
    <dbReference type="NCBI Taxonomy" id="1648404"/>
    <lineage>
        <taxon>Bacteria</taxon>
        <taxon>Pseudomonadati</taxon>
        <taxon>Pseudomonadota</taxon>
        <taxon>Alphaproteobacteria</taxon>
        <taxon>Sphingomonadales</taxon>
        <taxon>Erythrobacteraceae</taxon>
        <taxon>Aurantiacibacter</taxon>
    </lineage>
</organism>
<accession>A0A168M5E8</accession>
<evidence type="ECO:0000313" key="2">
    <source>
        <dbReference type="Proteomes" id="UP000059113"/>
    </source>
</evidence>
<name>A0A168M5E8_9SPHN</name>
<sequence length="50" mass="5374">MTQDLIALGADGVAISNAMLWDSASTVLRYGRKLRAYSSATARFLGNDPQ</sequence>
<gene>
    <name evidence="1" type="ORF">CP97_14976</name>
</gene>
<protein>
    <submittedName>
        <fullName evidence="1">Uncharacterized protein</fullName>
    </submittedName>
</protein>
<reference evidence="1 2" key="1">
    <citation type="submission" date="2016-04" db="EMBL/GenBank/DDBJ databases">
        <title>The complete genome sequence of Erythrobacter atlanticus s21-N3.</title>
        <authorList>
            <person name="Wang W."/>
            <person name="Wang L."/>
            <person name="Zhuang L."/>
            <person name="Shao Z."/>
        </authorList>
    </citation>
    <scope>NUCLEOTIDE SEQUENCE [LARGE SCALE GENOMIC DNA]</scope>
    <source>
        <strain evidence="2">s21-N3</strain>
        <plasmid evidence="2">Plasmid</plasmid>
    </source>
</reference>
<keyword evidence="2" id="KW-1185">Reference proteome</keyword>
<dbReference type="Proteomes" id="UP000059113">
    <property type="component" value="Plasmid"/>
</dbReference>
<proteinExistence type="predicted"/>
<dbReference type="EMBL" id="CP015441">
    <property type="protein sequence ID" value="ANC50666.1"/>
    <property type="molecule type" value="Genomic_DNA"/>
</dbReference>
<geneLocation type="plasmid" evidence="2"/>
<keyword evidence="1" id="KW-0614">Plasmid</keyword>
<dbReference type="AlphaFoldDB" id="A0A168M5E8"/>
<dbReference type="KEGG" id="ery:CP97_14976"/>